<evidence type="ECO:0000313" key="4">
    <source>
        <dbReference type="Proteomes" id="UP000295391"/>
    </source>
</evidence>
<dbReference type="Proteomes" id="UP000295391">
    <property type="component" value="Unassembled WGS sequence"/>
</dbReference>
<dbReference type="InterPro" id="IPR001296">
    <property type="entry name" value="Glyco_trans_1"/>
</dbReference>
<dbReference type="EMBL" id="SNYR01000004">
    <property type="protein sequence ID" value="TDQ60440.1"/>
    <property type="molecule type" value="Genomic_DNA"/>
</dbReference>
<dbReference type="Pfam" id="PF00534">
    <property type="entry name" value="Glycos_transf_1"/>
    <property type="match status" value="1"/>
</dbReference>
<dbReference type="RefSeq" id="WP_133573932.1">
    <property type="nucleotide sequence ID" value="NZ_SNYR01000004.1"/>
</dbReference>
<feature type="domain" description="Glycosyl transferase family 1" evidence="2">
    <location>
        <begin position="172"/>
        <end position="315"/>
    </location>
</feature>
<comment type="caution">
    <text evidence="3">The sequence shown here is derived from an EMBL/GenBank/DDBJ whole genome shotgun (WGS) entry which is preliminary data.</text>
</comment>
<gene>
    <name evidence="3" type="ORF">ATL17_3327</name>
</gene>
<evidence type="ECO:0000256" key="1">
    <source>
        <dbReference type="ARBA" id="ARBA00022679"/>
    </source>
</evidence>
<dbReference type="PANTHER" id="PTHR46401">
    <property type="entry name" value="GLYCOSYLTRANSFERASE WBBK-RELATED"/>
    <property type="match status" value="1"/>
</dbReference>
<protein>
    <submittedName>
        <fullName evidence="3">Glycosyltransferase involved in cell wall biosynthesis</fullName>
    </submittedName>
</protein>
<name>A0A4R6VG57_9HYPH</name>
<keyword evidence="1 3" id="KW-0808">Transferase</keyword>
<organism evidence="3 4">
    <name type="scientific">Maritalea mobilis</name>
    <dbReference type="NCBI Taxonomy" id="483324"/>
    <lineage>
        <taxon>Bacteria</taxon>
        <taxon>Pseudomonadati</taxon>
        <taxon>Pseudomonadota</taxon>
        <taxon>Alphaproteobacteria</taxon>
        <taxon>Hyphomicrobiales</taxon>
        <taxon>Devosiaceae</taxon>
        <taxon>Maritalea</taxon>
    </lineage>
</organism>
<dbReference type="CDD" id="cd03801">
    <property type="entry name" value="GT4_PimA-like"/>
    <property type="match status" value="1"/>
</dbReference>
<dbReference type="GO" id="GO:0016757">
    <property type="term" value="F:glycosyltransferase activity"/>
    <property type="evidence" value="ECO:0007669"/>
    <property type="project" value="InterPro"/>
</dbReference>
<proteinExistence type="predicted"/>
<accession>A0A4R6VG57</accession>
<dbReference type="SUPFAM" id="SSF53756">
    <property type="entry name" value="UDP-Glycosyltransferase/glycogen phosphorylase"/>
    <property type="match status" value="1"/>
</dbReference>
<dbReference type="PANTHER" id="PTHR46401:SF2">
    <property type="entry name" value="GLYCOSYLTRANSFERASE WBBK-RELATED"/>
    <property type="match status" value="1"/>
</dbReference>
<dbReference type="GO" id="GO:0009103">
    <property type="term" value="P:lipopolysaccharide biosynthetic process"/>
    <property type="evidence" value="ECO:0007669"/>
    <property type="project" value="TreeGrafter"/>
</dbReference>
<evidence type="ECO:0000313" key="3">
    <source>
        <dbReference type="EMBL" id="TDQ60440.1"/>
    </source>
</evidence>
<dbReference type="AlphaFoldDB" id="A0A4R6VG57"/>
<dbReference type="Gene3D" id="3.40.50.2000">
    <property type="entry name" value="Glycogen Phosphorylase B"/>
    <property type="match status" value="2"/>
</dbReference>
<sequence>MKVLVMAPDQLMTRAGGLRTQVVRTCQELRHLGHEIEYFDPWKEYNLEKFDVCHVFSMNLPSYFKSQIVVGKLPVVYSSVMWRNGSRLRIRFLVELMMKSPHLVLNDVVACRKMSQTATLILPNTHQEKKWLKEAIGVDVEKCVVIPNGADNHFSGIETAVLKADASYIPAKDFVFCCSVISERKNLLKLANVCVQLKLPLVIAGPFVDKRIQKRLQQLKRSGADITLMGSLDVNSPQLGYLYRSCRVFCLPSYYETPGIAALEAALNGANVVITKIGGAEDYFGNGAKYVDPYSELDIKKQLSRAWNEQDTQSRKAELVATISNSFSWASVAEQTANAYRQAMRLF</sequence>
<reference evidence="3 4" key="1">
    <citation type="submission" date="2019-03" db="EMBL/GenBank/DDBJ databases">
        <title>Genomic Encyclopedia of Type Strains, Phase III (KMG-III): the genomes of soil and plant-associated and newly described type strains.</title>
        <authorList>
            <person name="Whitman W."/>
        </authorList>
    </citation>
    <scope>NUCLEOTIDE SEQUENCE [LARGE SCALE GENOMIC DNA]</scope>
    <source>
        <strain evidence="3 4">CGMCC 1.7002</strain>
    </source>
</reference>
<keyword evidence="4" id="KW-1185">Reference proteome</keyword>
<dbReference type="OrthoDB" id="9801609at2"/>
<evidence type="ECO:0000259" key="2">
    <source>
        <dbReference type="Pfam" id="PF00534"/>
    </source>
</evidence>